<comment type="pathway">
    <text evidence="4">Amino-acid biosynthesis; L-methionine biosynthesis via de novo pathway; L-methionine from L-homocysteine (MetH route): step 1/1.</text>
</comment>
<dbReference type="SUPFAM" id="SSF51717">
    <property type="entry name" value="Dihydropteroate synthetase-like"/>
    <property type="match status" value="1"/>
</dbReference>
<dbReference type="EMBL" id="FOXR01000011">
    <property type="protein sequence ID" value="SFQ06400.1"/>
    <property type="molecule type" value="Genomic_DNA"/>
</dbReference>
<evidence type="ECO:0000256" key="2">
    <source>
        <dbReference type="ARBA" id="ARBA00001947"/>
    </source>
</evidence>
<dbReference type="InterPro" id="IPR011005">
    <property type="entry name" value="Dihydropteroate_synth-like_sf"/>
</dbReference>
<evidence type="ECO:0000256" key="19">
    <source>
        <dbReference type="PROSITE-ProRule" id="PRU00333"/>
    </source>
</evidence>
<evidence type="ECO:0000259" key="20">
    <source>
        <dbReference type="PROSITE" id="PS50970"/>
    </source>
</evidence>
<dbReference type="EC" id="2.1.1.13" evidence="6"/>
<dbReference type="GO" id="GO:0046653">
    <property type="term" value="P:tetrahydrofolate metabolic process"/>
    <property type="evidence" value="ECO:0007669"/>
    <property type="project" value="TreeGrafter"/>
</dbReference>
<keyword evidence="23" id="KW-1185">Reference proteome</keyword>
<dbReference type="InterPro" id="IPR000489">
    <property type="entry name" value="Pterin-binding_dom"/>
</dbReference>
<keyword evidence="12" id="KW-0949">S-adenosyl-L-methionine</keyword>
<evidence type="ECO:0000256" key="11">
    <source>
        <dbReference type="ARBA" id="ARBA00022679"/>
    </source>
</evidence>
<dbReference type="AlphaFoldDB" id="A0A1I5VFZ3"/>
<feature type="binding site" evidence="19">
    <location>
        <position position="281"/>
    </location>
    <ligand>
        <name>Zn(2+)</name>
        <dbReference type="ChEBI" id="CHEBI:29105"/>
    </ligand>
</feature>
<evidence type="ECO:0000256" key="7">
    <source>
        <dbReference type="ARBA" id="ARBA00013998"/>
    </source>
</evidence>
<keyword evidence="14 19" id="KW-0862">Zinc</keyword>
<dbReference type="GO" id="GO:0005829">
    <property type="term" value="C:cytosol"/>
    <property type="evidence" value="ECO:0007669"/>
    <property type="project" value="TreeGrafter"/>
</dbReference>
<evidence type="ECO:0000256" key="6">
    <source>
        <dbReference type="ARBA" id="ARBA00012032"/>
    </source>
</evidence>
<name>A0A1I5VFZ3_9FIRM</name>
<evidence type="ECO:0000256" key="10">
    <source>
        <dbReference type="ARBA" id="ARBA00022628"/>
    </source>
</evidence>
<keyword evidence="16" id="KW-0170">Cobalt</keyword>
<evidence type="ECO:0000256" key="12">
    <source>
        <dbReference type="ARBA" id="ARBA00022691"/>
    </source>
</evidence>
<feature type="binding site" evidence="19">
    <location>
        <position position="280"/>
    </location>
    <ligand>
        <name>Zn(2+)</name>
        <dbReference type="ChEBI" id="CHEBI:29105"/>
    </ligand>
</feature>
<dbReference type="UniPathway" id="UPA00051">
    <property type="reaction ID" value="UER00081"/>
</dbReference>
<evidence type="ECO:0000313" key="22">
    <source>
        <dbReference type="EMBL" id="SFQ06400.1"/>
    </source>
</evidence>
<keyword evidence="13 19" id="KW-0479">Metal-binding</keyword>
<protein>
    <recommendedName>
        <fullName evidence="7">Methionine synthase</fullName>
        <ecNumber evidence="6">2.1.1.13</ecNumber>
    </recommendedName>
    <alternativeName>
        <fullName evidence="18">5-methyltetrahydrofolate--homocysteine methyltransferase</fullName>
    </alternativeName>
</protein>
<evidence type="ECO:0000256" key="16">
    <source>
        <dbReference type="ARBA" id="ARBA00023285"/>
    </source>
</evidence>
<evidence type="ECO:0000256" key="17">
    <source>
        <dbReference type="ARBA" id="ARBA00025552"/>
    </source>
</evidence>
<keyword evidence="9" id="KW-0028">Amino-acid biosynthesis</keyword>
<organism evidence="22 23">
    <name type="scientific">Caldicoprobacter faecalis</name>
    <dbReference type="NCBI Taxonomy" id="937334"/>
    <lineage>
        <taxon>Bacteria</taxon>
        <taxon>Bacillati</taxon>
        <taxon>Bacillota</taxon>
        <taxon>Clostridia</taxon>
        <taxon>Caldicoprobacterales</taxon>
        <taxon>Caldicoprobacteraceae</taxon>
        <taxon>Caldicoprobacter</taxon>
    </lineage>
</organism>
<evidence type="ECO:0000256" key="14">
    <source>
        <dbReference type="ARBA" id="ARBA00022833"/>
    </source>
</evidence>
<feature type="binding site" evidence="19">
    <location>
        <position position="215"/>
    </location>
    <ligand>
        <name>Zn(2+)</name>
        <dbReference type="ChEBI" id="CHEBI:29105"/>
    </ligand>
</feature>
<evidence type="ECO:0000256" key="4">
    <source>
        <dbReference type="ARBA" id="ARBA00005178"/>
    </source>
</evidence>
<evidence type="ECO:0000259" key="21">
    <source>
        <dbReference type="PROSITE" id="PS50972"/>
    </source>
</evidence>
<gene>
    <name evidence="22" type="ORF">SAMN05444406_1117</name>
</gene>
<dbReference type="Gene3D" id="3.20.20.330">
    <property type="entry name" value="Homocysteine-binding-like domain"/>
    <property type="match status" value="1"/>
</dbReference>
<proteinExistence type="inferred from homology"/>
<dbReference type="Gene3D" id="3.20.20.20">
    <property type="entry name" value="Dihydropteroate synthase-like"/>
    <property type="match status" value="1"/>
</dbReference>
<comment type="catalytic activity">
    <reaction evidence="1">
        <text>(6S)-5-methyl-5,6,7,8-tetrahydrofolate + L-homocysteine = (6S)-5,6,7,8-tetrahydrofolate + L-methionine</text>
        <dbReference type="Rhea" id="RHEA:11172"/>
        <dbReference type="ChEBI" id="CHEBI:18608"/>
        <dbReference type="ChEBI" id="CHEBI:57453"/>
        <dbReference type="ChEBI" id="CHEBI:57844"/>
        <dbReference type="ChEBI" id="CHEBI:58199"/>
        <dbReference type="EC" id="2.1.1.13"/>
    </reaction>
</comment>
<dbReference type="SUPFAM" id="SSF82282">
    <property type="entry name" value="Homocysteine S-methyltransferase"/>
    <property type="match status" value="1"/>
</dbReference>
<dbReference type="OrthoDB" id="9803687at2"/>
<dbReference type="STRING" id="937334.SAMN05444406_1117"/>
<evidence type="ECO:0000256" key="9">
    <source>
        <dbReference type="ARBA" id="ARBA00022605"/>
    </source>
</evidence>
<dbReference type="PANTHER" id="PTHR45833">
    <property type="entry name" value="METHIONINE SYNTHASE"/>
    <property type="match status" value="1"/>
</dbReference>
<keyword evidence="15" id="KW-0486">Methionine biosynthesis</keyword>
<comment type="similarity">
    <text evidence="5">Belongs to the vitamin-B12 dependent methionine synthase family.</text>
</comment>
<dbReference type="InterPro" id="IPR003726">
    <property type="entry name" value="HCY_dom"/>
</dbReference>
<dbReference type="RefSeq" id="WP_092282265.1">
    <property type="nucleotide sequence ID" value="NZ_FOXR01000011.1"/>
</dbReference>
<comment type="function">
    <text evidence="17">Catalyzes the transfer of a methyl group from methyl-cobalamin to homocysteine, yielding enzyme-bound cob(I)alamin and methionine. Subsequently, remethylates the cofactor using methyltetrahydrofolate.</text>
</comment>
<dbReference type="GO" id="GO:0032259">
    <property type="term" value="P:methylation"/>
    <property type="evidence" value="ECO:0007669"/>
    <property type="project" value="UniProtKB-KW"/>
</dbReference>
<reference evidence="22 23" key="1">
    <citation type="submission" date="2016-10" db="EMBL/GenBank/DDBJ databases">
        <authorList>
            <person name="de Groot N.N."/>
        </authorList>
    </citation>
    <scope>NUCLEOTIDE SEQUENCE [LARGE SCALE GENOMIC DNA]</scope>
    <source>
        <strain evidence="22 23">DSM 20678</strain>
    </source>
</reference>
<dbReference type="GO" id="GO:0050667">
    <property type="term" value="P:homocysteine metabolic process"/>
    <property type="evidence" value="ECO:0007669"/>
    <property type="project" value="TreeGrafter"/>
</dbReference>
<accession>A0A1I5VFZ3</accession>
<evidence type="ECO:0000256" key="15">
    <source>
        <dbReference type="ARBA" id="ARBA00023167"/>
    </source>
</evidence>
<evidence type="ECO:0000256" key="5">
    <source>
        <dbReference type="ARBA" id="ARBA00010398"/>
    </source>
</evidence>
<keyword evidence="8 19" id="KW-0489">Methyltransferase</keyword>
<evidence type="ECO:0000256" key="8">
    <source>
        <dbReference type="ARBA" id="ARBA00022603"/>
    </source>
</evidence>
<feature type="domain" description="Pterin-binding" evidence="21">
    <location>
        <begin position="324"/>
        <end position="568"/>
    </location>
</feature>
<sequence length="571" mass="61166">MIKAEEEERMKNTMDFTTELERRLIVFDGAMGTMVQRYGLPSGQLPETLNILHPEVIEDIHRQYIEAGADVITTNTFGANELKLKGTGYTVEQVITRAVALARRAAGSRWVALDMGPIGQLMEPMGPLSFEQAYELYARQVKAGVQAGVDLILIETLGDLYEAKAAVLAAKENSSLPVICTLTFDQSGRTLTGADPLTAVVVLEGLGVDALGVNCSLGPEGLLPIVKEFLSYSSIPVLVQPNAGLPQMVDGRAVYPLTPDVFQQHLLTMVQMGVRLVGGCCGTTPDFIRAIRQAVDGLTPAAVPAKKFTAVASGSRTVILGQGVKLIGGRINGGSNESIARAIQSNNMGDIVSEAIAQRSQGADMLAIDVAIPEIDEKKAMLNLVREIQAVVNLPLELDSLRADVLEAAMRLYNGKPLVRGVSAEQAVMDSVFPAVAKYGPCVVGYTRDEKGTPVDAKDRLKMAERIVSAAESYGVPKENVIIDCTMADAAARPSEAMEALKAIRLIKDELGLVTTLDIRQVCRGWPNDDSVVSTYLAMALAYGLDAPVVDPGDARTVETVKAFRLLSGQR</sequence>
<comment type="cofactor">
    <cofactor evidence="2 19">
        <name>Zn(2+)</name>
        <dbReference type="ChEBI" id="CHEBI:29105"/>
    </cofactor>
</comment>
<dbReference type="PANTHER" id="PTHR45833:SF1">
    <property type="entry name" value="METHIONINE SYNTHASE"/>
    <property type="match status" value="1"/>
</dbReference>
<evidence type="ECO:0000256" key="13">
    <source>
        <dbReference type="ARBA" id="ARBA00022723"/>
    </source>
</evidence>
<dbReference type="InterPro" id="IPR036589">
    <property type="entry name" value="HCY_dom_sf"/>
</dbReference>
<dbReference type="PROSITE" id="PS50970">
    <property type="entry name" value="HCY"/>
    <property type="match status" value="1"/>
</dbReference>
<feature type="domain" description="Hcy-binding" evidence="20">
    <location>
        <begin position="13"/>
        <end position="295"/>
    </location>
</feature>
<dbReference type="Pfam" id="PF00809">
    <property type="entry name" value="Pterin_bind"/>
    <property type="match status" value="1"/>
</dbReference>
<dbReference type="InterPro" id="IPR050554">
    <property type="entry name" value="Met_Synthase/Corrinoid"/>
</dbReference>
<dbReference type="PROSITE" id="PS50972">
    <property type="entry name" value="PTERIN_BINDING"/>
    <property type="match status" value="1"/>
</dbReference>
<evidence type="ECO:0000256" key="3">
    <source>
        <dbReference type="ARBA" id="ARBA00001956"/>
    </source>
</evidence>
<comment type="cofactor">
    <cofactor evidence="3">
        <name>methylcob(III)alamin</name>
        <dbReference type="ChEBI" id="CHEBI:28115"/>
    </cofactor>
</comment>
<evidence type="ECO:0000256" key="1">
    <source>
        <dbReference type="ARBA" id="ARBA00001700"/>
    </source>
</evidence>
<keyword evidence="11 19" id="KW-0808">Transferase</keyword>
<dbReference type="Pfam" id="PF02574">
    <property type="entry name" value="S-methyl_trans"/>
    <property type="match status" value="1"/>
</dbReference>
<dbReference type="GO" id="GO:0031419">
    <property type="term" value="F:cobalamin binding"/>
    <property type="evidence" value="ECO:0007669"/>
    <property type="project" value="UniProtKB-KW"/>
</dbReference>
<keyword evidence="10" id="KW-0846">Cobalamin</keyword>
<dbReference type="Proteomes" id="UP000198577">
    <property type="component" value="Unassembled WGS sequence"/>
</dbReference>
<dbReference type="GO" id="GO:0008705">
    <property type="term" value="F:methionine synthase activity"/>
    <property type="evidence" value="ECO:0007669"/>
    <property type="project" value="UniProtKB-EC"/>
</dbReference>
<evidence type="ECO:0000313" key="23">
    <source>
        <dbReference type="Proteomes" id="UP000198577"/>
    </source>
</evidence>
<evidence type="ECO:0000256" key="18">
    <source>
        <dbReference type="ARBA" id="ARBA00031040"/>
    </source>
</evidence>
<dbReference type="GO" id="GO:0046872">
    <property type="term" value="F:metal ion binding"/>
    <property type="evidence" value="ECO:0007669"/>
    <property type="project" value="UniProtKB-KW"/>
</dbReference>